<dbReference type="STRING" id="1150600.ADIARSV_0971"/>
<comment type="caution">
    <text evidence="2">The sequence shown here is derived from an EMBL/GenBank/DDBJ whole genome shotgun (WGS) entry which is preliminary data.</text>
</comment>
<dbReference type="EMBL" id="AQPN01000041">
    <property type="protein sequence ID" value="EOR95834.1"/>
    <property type="molecule type" value="Genomic_DNA"/>
</dbReference>
<dbReference type="PANTHER" id="PTHR31435:SF9">
    <property type="entry name" value="PROTEIN NATD1"/>
    <property type="match status" value="1"/>
</dbReference>
<dbReference type="InterPro" id="IPR016181">
    <property type="entry name" value="Acyl_CoA_acyltransferase"/>
</dbReference>
<organism evidence="2 3">
    <name type="scientific">Arcticibacter svalbardensis MN12-7</name>
    <dbReference type="NCBI Taxonomy" id="1150600"/>
    <lineage>
        <taxon>Bacteria</taxon>
        <taxon>Pseudomonadati</taxon>
        <taxon>Bacteroidota</taxon>
        <taxon>Sphingobacteriia</taxon>
        <taxon>Sphingobacteriales</taxon>
        <taxon>Sphingobacteriaceae</taxon>
        <taxon>Arcticibacter</taxon>
    </lineage>
</organism>
<dbReference type="Gene3D" id="3.40.630.30">
    <property type="match status" value="1"/>
</dbReference>
<dbReference type="eggNOG" id="COG2388">
    <property type="taxonomic scope" value="Bacteria"/>
</dbReference>
<dbReference type="SUPFAM" id="SSF55729">
    <property type="entry name" value="Acyl-CoA N-acyltransferases (Nat)"/>
    <property type="match status" value="1"/>
</dbReference>
<protein>
    <recommendedName>
        <fullName evidence="1">N-acetyltransferase domain-containing protein</fullName>
    </recommendedName>
</protein>
<dbReference type="InterPro" id="IPR031165">
    <property type="entry name" value="GNAT_YJDJ"/>
</dbReference>
<dbReference type="Pfam" id="PF14542">
    <property type="entry name" value="Acetyltransf_CG"/>
    <property type="match status" value="1"/>
</dbReference>
<name>R9H3R5_9SPHI</name>
<evidence type="ECO:0000259" key="1">
    <source>
        <dbReference type="PROSITE" id="PS51729"/>
    </source>
</evidence>
<evidence type="ECO:0000313" key="2">
    <source>
        <dbReference type="EMBL" id="EOR95834.1"/>
    </source>
</evidence>
<keyword evidence="3" id="KW-1185">Reference proteome</keyword>
<feature type="domain" description="N-acetyltransferase" evidence="1">
    <location>
        <begin position="9"/>
        <end position="94"/>
    </location>
</feature>
<dbReference type="PROSITE" id="PS51729">
    <property type="entry name" value="GNAT_YJDJ"/>
    <property type="match status" value="1"/>
</dbReference>
<proteinExistence type="predicted"/>
<dbReference type="RefSeq" id="WP_016194216.1">
    <property type="nucleotide sequence ID" value="NZ_AQPN01000041.1"/>
</dbReference>
<dbReference type="Proteomes" id="UP000014174">
    <property type="component" value="Unassembled WGS sequence"/>
</dbReference>
<reference evidence="2 3" key="1">
    <citation type="journal article" date="2013" name="Genome Announc.">
        <title>Draft Genome Sequence of Arcticibacter svalbardensis Strain MN12-7T, a Member of the Family Sphingobacteriaceae Isolated from an Arctic Soil Sample.</title>
        <authorList>
            <person name="Shivaji S."/>
            <person name="Ara S."/>
            <person name="Prasad S."/>
            <person name="Manasa B.P."/>
            <person name="Begum Z."/>
            <person name="Singh A."/>
            <person name="Kumar Pinnaka A."/>
        </authorList>
    </citation>
    <scope>NUCLEOTIDE SEQUENCE [LARGE SCALE GENOMIC DNA]</scope>
    <source>
        <strain evidence="2 3">MN12-7</strain>
    </source>
</reference>
<dbReference type="InterPro" id="IPR045057">
    <property type="entry name" value="Gcn5-rel_NAT"/>
</dbReference>
<evidence type="ECO:0000313" key="3">
    <source>
        <dbReference type="Proteomes" id="UP000014174"/>
    </source>
</evidence>
<gene>
    <name evidence="2" type="ORF">ADIARSV_0971</name>
</gene>
<dbReference type="PANTHER" id="PTHR31435">
    <property type="entry name" value="PROTEIN NATD1"/>
    <property type="match status" value="1"/>
</dbReference>
<dbReference type="AlphaFoldDB" id="R9H3R5"/>
<accession>R9H3R5</accession>
<sequence length="94" mass="11028">MKYQDIELVNNKKDHSFELTVDGKRSFIDYNQIKETFALLHTEVPESQQGQGVAEAIVEKTLQYLEDNHFNMVPSCSYIQVFLKRHPEWNKLLA</sequence>
<dbReference type="OrthoDB" id="1120671at2"/>